<evidence type="ECO:0000313" key="3">
    <source>
        <dbReference type="Proteomes" id="UP000275267"/>
    </source>
</evidence>
<dbReference type="EMBL" id="PQIB02000015">
    <property type="protein sequence ID" value="RLM64424.1"/>
    <property type="molecule type" value="Genomic_DNA"/>
</dbReference>
<feature type="region of interest" description="Disordered" evidence="1">
    <location>
        <begin position="49"/>
        <end position="124"/>
    </location>
</feature>
<keyword evidence="3" id="KW-1185">Reference proteome</keyword>
<dbReference type="AlphaFoldDB" id="A0A3L6PT40"/>
<name>A0A3L6PT40_PANMI</name>
<sequence length="124" mass="13542">MEEIIEAGRQNKTLELDFVGGDGEQMLGQALHGCILWRKAHIKLIANTTAPVDPPSLPGQDNDDDGDFGGPSPWPPWAPSPSSSLRARSTLTPPAWAKGKKTYLIPPTGWNPQEAEGYREENRP</sequence>
<protein>
    <submittedName>
        <fullName evidence="2">Uncharacterized protein</fullName>
    </submittedName>
</protein>
<evidence type="ECO:0000256" key="1">
    <source>
        <dbReference type="SAM" id="MobiDB-lite"/>
    </source>
</evidence>
<comment type="caution">
    <text evidence="2">The sequence shown here is derived from an EMBL/GenBank/DDBJ whole genome shotgun (WGS) entry which is preliminary data.</text>
</comment>
<proteinExistence type="predicted"/>
<organism evidence="2 3">
    <name type="scientific">Panicum miliaceum</name>
    <name type="common">Proso millet</name>
    <name type="synonym">Broomcorn millet</name>
    <dbReference type="NCBI Taxonomy" id="4540"/>
    <lineage>
        <taxon>Eukaryota</taxon>
        <taxon>Viridiplantae</taxon>
        <taxon>Streptophyta</taxon>
        <taxon>Embryophyta</taxon>
        <taxon>Tracheophyta</taxon>
        <taxon>Spermatophyta</taxon>
        <taxon>Magnoliopsida</taxon>
        <taxon>Liliopsida</taxon>
        <taxon>Poales</taxon>
        <taxon>Poaceae</taxon>
        <taxon>PACMAD clade</taxon>
        <taxon>Panicoideae</taxon>
        <taxon>Panicodae</taxon>
        <taxon>Paniceae</taxon>
        <taxon>Panicinae</taxon>
        <taxon>Panicum</taxon>
        <taxon>Panicum sect. Panicum</taxon>
    </lineage>
</organism>
<feature type="compositionally biased region" description="Low complexity" evidence="1">
    <location>
        <begin position="80"/>
        <end position="93"/>
    </location>
</feature>
<accession>A0A3L6PT40</accession>
<gene>
    <name evidence="2" type="ORF">C2845_PM16G03810</name>
</gene>
<reference evidence="3" key="1">
    <citation type="journal article" date="2019" name="Nat. Commun.">
        <title>The genome of broomcorn millet.</title>
        <authorList>
            <person name="Zou C."/>
            <person name="Miki D."/>
            <person name="Li D."/>
            <person name="Tang Q."/>
            <person name="Xiao L."/>
            <person name="Rajput S."/>
            <person name="Deng P."/>
            <person name="Jia W."/>
            <person name="Huang R."/>
            <person name="Zhang M."/>
            <person name="Sun Y."/>
            <person name="Hu J."/>
            <person name="Fu X."/>
            <person name="Schnable P.S."/>
            <person name="Li F."/>
            <person name="Zhang H."/>
            <person name="Feng B."/>
            <person name="Zhu X."/>
            <person name="Liu R."/>
            <person name="Schnable J.C."/>
            <person name="Zhu J.-K."/>
            <person name="Zhang H."/>
        </authorList>
    </citation>
    <scope>NUCLEOTIDE SEQUENCE [LARGE SCALE GENOMIC DNA]</scope>
</reference>
<evidence type="ECO:0000313" key="2">
    <source>
        <dbReference type="EMBL" id="RLM64424.1"/>
    </source>
</evidence>
<dbReference type="Proteomes" id="UP000275267">
    <property type="component" value="Unassembled WGS sequence"/>
</dbReference>